<dbReference type="Pfam" id="PF01424">
    <property type="entry name" value="R3H"/>
    <property type="match status" value="1"/>
</dbReference>
<dbReference type="Gene3D" id="3.30.1370.50">
    <property type="entry name" value="R3H-like domain"/>
    <property type="match status" value="1"/>
</dbReference>
<keyword evidence="4" id="KW-1185">Reference proteome</keyword>
<accession>A0ABU9X2N6</accession>
<organism evidence="3 4">
    <name type="scientific">Sinomonas halotolerans</name>
    <dbReference type="NCBI Taxonomy" id="1644133"/>
    <lineage>
        <taxon>Bacteria</taxon>
        <taxon>Bacillati</taxon>
        <taxon>Actinomycetota</taxon>
        <taxon>Actinomycetes</taxon>
        <taxon>Micrococcales</taxon>
        <taxon>Micrococcaceae</taxon>
        <taxon>Sinomonas</taxon>
    </lineage>
</organism>
<dbReference type="SUPFAM" id="SSF82708">
    <property type="entry name" value="R3H domain"/>
    <property type="match status" value="1"/>
</dbReference>
<dbReference type="Proteomes" id="UP001422074">
    <property type="component" value="Unassembled WGS sequence"/>
</dbReference>
<dbReference type="PANTHER" id="PTHR35800:SF1">
    <property type="entry name" value="RNA-BINDING PROTEIN KHPB"/>
    <property type="match status" value="1"/>
</dbReference>
<dbReference type="InterPro" id="IPR038008">
    <property type="entry name" value="Jag_KH"/>
</dbReference>
<dbReference type="RefSeq" id="WP_345885953.1">
    <property type="nucleotide sequence ID" value="NZ_JBDFRB010000014.1"/>
</dbReference>
<dbReference type="Gene3D" id="3.30.300.20">
    <property type="match status" value="1"/>
</dbReference>
<reference evidence="3 4" key="1">
    <citation type="submission" date="2024-05" db="EMBL/GenBank/DDBJ databases">
        <title>Sinomonas sp. nov., isolated from a waste landfill.</title>
        <authorList>
            <person name="Zhao Y."/>
        </authorList>
    </citation>
    <scope>NUCLEOTIDE SEQUENCE [LARGE SCALE GENOMIC DNA]</scope>
    <source>
        <strain evidence="3 4">CCTCC AB2014300</strain>
    </source>
</reference>
<name>A0ABU9X2N6_9MICC</name>
<dbReference type="InterPro" id="IPR036867">
    <property type="entry name" value="R3H_dom_sf"/>
</dbReference>
<dbReference type="CDD" id="cd02414">
    <property type="entry name" value="KH-II_Jag"/>
    <property type="match status" value="1"/>
</dbReference>
<dbReference type="EMBL" id="JBDFRB010000014">
    <property type="protein sequence ID" value="MEN2745526.1"/>
    <property type="molecule type" value="Genomic_DNA"/>
</dbReference>
<sequence>MSSENSVTEEALTPEETAPEHADVPAEASDEAAAQAEEGAGQTPANRLEEEGEVAADYLEELLDIADIDGDLDIEVRNGRTYLSVVAEDEAEGLDVLVGKDGEVLEALQELTRLSVLAATGYRSRLVLDVNGYRGDRSSTLQDLAERAVADVKAGNGPVHLAPMSSYERKIVHDAVADLGFVSESEGEGPRRHIVVSAG</sequence>
<feature type="region of interest" description="Disordered" evidence="1">
    <location>
        <begin position="1"/>
        <end position="49"/>
    </location>
</feature>
<gene>
    <name evidence="3" type="ORF">ABCQ75_13415</name>
</gene>
<evidence type="ECO:0000313" key="4">
    <source>
        <dbReference type="Proteomes" id="UP001422074"/>
    </source>
</evidence>
<evidence type="ECO:0000256" key="1">
    <source>
        <dbReference type="SAM" id="MobiDB-lite"/>
    </source>
</evidence>
<comment type="caution">
    <text evidence="3">The sequence shown here is derived from an EMBL/GenBank/DDBJ whole genome shotgun (WGS) entry which is preliminary data.</text>
</comment>
<dbReference type="InterPro" id="IPR034079">
    <property type="entry name" value="R3H_KhpB"/>
</dbReference>
<protein>
    <submittedName>
        <fullName evidence="3">R3H domain-containing nucleic acid-binding protein</fullName>
    </submittedName>
</protein>
<proteinExistence type="predicted"/>
<dbReference type="CDD" id="cd02644">
    <property type="entry name" value="R3H_jag"/>
    <property type="match status" value="1"/>
</dbReference>
<dbReference type="SMART" id="SM00393">
    <property type="entry name" value="R3H"/>
    <property type="match status" value="1"/>
</dbReference>
<dbReference type="InterPro" id="IPR001374">
    <property type="entry name" value="R3H_dom"/>
</dbReference>
<dbReference type="PROSITE" id="PS51061">
    <property type="entry name" value="R3H"/>
    <property type="match status" value="1"/>
</dbReference>
<feature type="domain" description="R3H" evidence="2">
    <location>
        <begin position="135"/>
        <end position="199"/>
    </location>
</feature>
<dbReference type="InterPro" id="IPR015946">
    <property type="entry name" value="KH_dom-like_a/b"/>
</dbReference>
<dbReference type="PANTHER" id="PTHR35800">
    <property type="entry name" value="PROTEIN JAG"/>
    <property type="match status" value="1"/>
</dbReference>
<dbReference type="InterPro" id="IPR039247">
    <property type="entry name" value="KhpB"/>
</dbReference>
<evidence type="ECO:0000313" key="3">
    <source>
        <dbReference type="EMBL" id="MEN2745526.1"/>
    </source>
</evidence>
<feature type="compositionally biased region" description="Low complexity" evidence="1">
    <location>
        <begin position="25"/>
        <end position="45"/>
    </location>
</feature>
<evidence type="ECO:0000259" key="2">
    <source>
        <dbReference type="PROSITE" id="PS51061"/>
    </source>
</evidence>